<dbReference type="InterPro" id="IPR005119">
    <property type="entry name" value="LysR_subst-bd"/>
</dbReference>
<evidence type="ECO:0000256" key="3">
    <source>
        <dbReference type="ARBA" id="ARBA00023125"/>
    </source>
</evidence>
<dbReference type="InterPro" id="IPR036390">
    <property type="entry name" value="WH_DNA-bd_sf"/>
</dbReference>
<dbReference type="RefSeq" id="WP_177101649.1">
    <property type="nucleotide sequence ID" value="NZ_JACAQB010000006.1"/>
</dbReference>
<dbReference type="EMBL" id="JACAQB010000006">
    <property type="protein sequence ID" value="NWB96313.1"/>
    <property type="molecule type" value="Genomic_DNA"/>
</dbReference>
<gene>
    <name evidence="6" type="ORF">HX882_10455</name>
</gene>
<dbReference type="Proteomes" id="UP000539985">
    <property type="component" value="Unassembled WGS sequence"/>
</dbReference>
<evidence type="ECO:0000256" key="1">
    <source>
        <dbReference type="ARBA" id="ARBA00009437"/>
    </source>
</evidence>
<dbReference type="InterPro" id="IPR058163">
    <property type="entry name" value="LysR-type_TF_proteobact-type"/>
</dbReference>
<comment type="caution">
    <text evidence="6">The sequence shown here is derived from an EMBL/GenBank/DDBJ whole genome shotgun (WGS) entry which is preliminary data.</text>
</comment>
<dbReference type="Gene3D" id="1.10.10.10">
    <property type="entry name" value="Winged helix-like DNA-binding domain superfamily/Winged helix DNA-binding domain"/>
    <property type="match status" value="1"/>
</dbReference>
<dbReference type="PANTHER" id="PTHR30537">
    <property type="entry name" value="HTH-TYPE TRANSCRIPTIONAL REGULATOR"/>
    <property type="match status" value="1"/>
</dbReference>
<protein>
    <submittedName>
        <fullName evidence="6">LysR family transcriptional regulator</fullName>
    </submittedName>
</protein>
<evidence type="ECO:0000313" key="7">
    <source>
        <dbReference type="Proteomes" id="UP000539985"/>
    </source>
</evidence>
<dbReference type="FunFam" id="1.10.10.10:FF:000001">
    <property type="entry name" value="LysR family transcriptional regulator"/>
    <property type="match status" value="1"/>
</dbReference>
<feature type="domain" description="HTH lysR-type" evidence="5">
    <location>
        <begin position="2"/>
        <end position="59"/>
    </location>
</feature>
<dbReference type="Gene3D" id="3.40.190.290">
    <property type="match status" value="1"/>
</dbReference>
<keyword evidence="2" id="KW-0805">Transcription regulation</keyword>
<accession>A0A7Y7XCN8</accession>
<dbReference type="CDD" id="cd08422">
    <property type="entry name" value="PBP2_CrgA_like"/>
    <property type="match status" value="1"/>
</dbReference>
<dbReference type="GO" id="GO:0043565">
    <property type="term" value="F:sequence-specific DNA binding"/>
    <property type="evidence" value="ECO:0007669"/>
    <property type="project" value="TreeGrafter"/>
</dbReference>
<dbReference type="AlphaFoldDB" id="A0A7Y7XCN8"/>
<dbReference type="Pfam" id="PF00126">
    <property type="entry name" value="HTH_1"/>
    <property type="match status" value="1"/>
</dbReference>
<dbReference type="SUPFAM" id="SSF53850">
    <property type="entry name" value="Periplasmic binding protein-like II"/>
    <property type="match status" value="1"/>
</dbReference>
<dbReference type="InterPro" id="IPR000847">
    <property type="entry name" value="LysR_HTH_N"/>
</dbReference>
<evidence type="ECO:0000259" key="5">
    <source>
        <dbReference type="PROSITE" id="PS50931"/>
    </source>
</evidence>
<dbReference type="GO" id="GO:0003700">
    <property type="term" value="F:DNA-binding transcription factor activity"/>
    <property type="evidence" value="ECO:0007669"/>
    <property type="project" value="InterPro"/>
</dbReference>
<sequence length="308" mass="33536">MLDLNEIAMFVQVVRYGSFAEAARRLGVPANTLSRRIQQLEDRLGTRLMQRSTRRLTLTGAGHAFHNRCAGAVDGLLDASHDLQGGSQVPSGLVRVAATADFFEFFPMDWVAEFLARYPQVKVDFVLSDAKADLIAEQIDVAFRAGPLRDSAFVGRQLLGPRSDGLVASPAYLAARGTPLTLQELVQHDCISAPHPSGHTTWRLSNTAGLEEEVQVSGRFSANTAQSLRKAALAGLGIVLLPPTMARLDVQAGSLVPVLPDYQRKSLGMNVLYPSRRQLPLAVSTFIETFMDKLHGPDGWPKPVLDPE</sequence>
<dbReference type="PANTHER" id="PTHR30537:SF5">
    <property type="entry name" value="HTH-TYPE TRANSCRIPTIONAL ACTIVATOR TTDR-RELATED"/>
    <property type="match status" value="1"/>
</dbReference>
<evidence type="ECO:0000313" key="6">
    <source>
        <dbReference type="EMBL" id="NWB96313.1"/>
    </source>
</evidence>
<dbReference type="InterPro" id="IPR036388">
    <property type="entry name" value="WH-like_DNA-bd_sf"/>
</dbReference>
<proteinExistence type="inferred from homology"/>
<dbReference type="SUPFAM" id="SSF46785">
    <property type="entry name" value="Winged helix' DNA-binding domain"/>
    <property type="match status" value="1"/>
</dbReference>
<organism evidence="6 7">
    <name type="scientific">Pseudomonas gingeri</name>
    <dbReference type="NCBI Taxonomy" id="117681"/>
    <lineage>
        <taxon>Bacteria</taxon>
        <taxon>Pseudomonadati</taxon>
        <taxon>Pseudomonadota</taxon>
        <taxon>Gammaproteobacteria</taxon>
        <taxon>Pseudomonadales</taxon>
        <taxon>Pseudomonadaceae</taxon>
        <taxon>Pseudomonas</taxon>
    </lineage>
</organism>
<dbReference type="GO" id="GO:0006351">
    <property type="term" value="P:DNA-templated transcription"/>
    <property type="evidence" value="ECO:0007669"/>
    <property type="project" value="TreeGrafter"/>
</dbReference>
<evidence type="ECO:0000256" key="4">
    <source>
        <dbReference type="ARBA" id="ARBA00023163"/>
    </source>
</evidence>
<comment type="similarity">
    <text evidence="1">Belongs to the LysR transcriptional regulatory family.</text>
</comment>
<dbReference type="Pfam" id="PF03466">
    <property type="entry name" value="LysR_substrate"/>
    <property type="match status" value="1"/>
</dbReference>
<dbReference type="PROSITE" id="PS50931">
    <property type="entry name" value="HTH_LYSR"/>
    <property type="match status" value="1"/>
</dbReference>
<reference evidence="6 7" key="1">
    <citation type="submission" date="2020-04" db="EMBL/GenBank/DDBJ databases">
        <title>Molecular characterization of pseudomonads from Agaricus bisporus reveal novel blotch 2 pathogens in Western Europe.</title>
        <authorList>
            <person name="Taparia T."/>
            <person name="Krijger M."/>
            <person name="Haynes E."/>
            <person name="Elpinstone J.G."/>
            <person name="Noble R."/>
            <person name="Van Der Wolf J."/>
        </authorList>
    </citation>
    <scope>NUCLEOTIDE SEQUENCE [LARGE SCALE GENOMIC DNA]</scope>
    <source>
        <strain evidence="6 7">H7001</strain>
    </source>
</reference>
<name>A0A7Y7XCN8_9PSED</name>
<keyword evidence="3" id="KW-0238">DNA-binding</keyword>
<evidence type="ECO:0000256" key="2">
    <source>
        <dbReference type="ARBA" id="ARBA00023015"/>
    </source>
</evidence>
<keyword evidence="4" id="KW-0804">Transcription</keyword>